<dbReference type="AlphaFoldDB" id="A0A414ZQ78"/>
<proteinExistence type="predicted"/>
<dbReference type="Pfam" id="PF03781">
    <property type="entry name" value="FGE-sulfatase"/>
    <property type="match status" value="1"/>
</dbReference>
<evidence type="ECO:0000259" key="1">
    <source>
        <dbReference type="Pfam" id="PF03781"/>
    </source>
</evidence>
<dbReference type="Proteomes" id="UP000285865">
    <property type="component" value="Unassembled WGS sequence"/>
</dbReference>
<dbReference type="InterPro" id="IPR016187">
    <property type="entry name" value="CTDL_fold"/>
</dbReference>
<evidence type="ECO:0000313" key="3">
    <source>
        <dbReference type="Proteomes" id="UP000285865"/>
    </source>
</evidence>
<name>A0A414ZQ78_9FIRM</name>
<dbReference type="InterPro" id="IPR005532">
    <property type="entry name" value="SUMF_dom"/>
</dbReference>
<organism evidence="2 3">
    <name type="scientific">Agathobacter rectalis</name>
    <dbReference type="NCBI Taxonomy" id="39491"/>
    <lineage>
        <taxon>Bacteria</taxon>
        <taxon>Bacillati</taxon>
        <taxon>Bacillota</taxon>
        <taxon>Clostridia</taxon>
        <taxon>Lachnospirales</taxon>
        <taxon>Lachnospiraceae</taxon>
        <taxon>Agathobacter</taxon>
    </lineage>
</organism>
<dbReference type="EMBL" id="QRKN01000001">
    <property type="protein sequence ID" value="RHI25423.1"/>
    <property type="molecule type" value="Genomic_DNA"/>
</dbReference>
<gene>
    <name evidence="2" type="ORF">DW172_01650</name>
</gene>
<dbReference type="SUPFAM" id="SSF56436">
    <property type="entry name" value="C-type lectin-like"/>
    <property type="match status" value="1"/>
</dbReference>
<evidence type="ECO:0000313" key="2">
    <source>
        <dbReference type="EMBL" id="RHI25423.1"/>
    </source>
</evidence>
<sequence>MNAVDHNNVVIFDDRGIPSIMCRFVRPKDTEEVPAVFKIGDKVADAIYISKYPNIVIDGRAYSMPMADPTVNITFDGAVQACRCKGLGWHLMTAVEYEYLLNQSREKGTMPHGNTDWGKDYYHNDEQGKVSNLGRTYTGTGPVTWNHDHTPYGVSDLNGNVWEWLAGLRIKDGVIEFIPDNKAASPYCDLSKDSAEWQQAETSKGPVRANVECGEITITDAVAADDYEPDYDGVRIEKLEVELSEIPQVLKDLGIIPDKRAEEEGKTYAYFDATEGEYMPVRGSAFFFTSNSGPSALILFDPRSYSNVFLGFRSAFYEVNGKLITE</sequence>
<dbReference type="Gene3D" id="3.90.1580.10">
    <property type="entry name" value="paralog of FGE (formylglycine-generating enzyme)"/>
    <property type="match status" value="1"/>
</dbReference>
<reference evidence="2 3" key="1">
    <citation type="submission" date="2018-08" db="EMBL/GenBank/DDBJ databases">
        <title>A genome reference for cultivated species of the human gut microbiota.</title>
        <authorList>
            <person name="Zou Y."/>
            <person name="Xue W."/>
            <person name="Luo G."/>
        </authorList>
    </citation>
    <scope>NUCLEOTIDE SEQUENCE [LARGE SCALE GENOMIC DNA]</scope>
    <source>
        <strain evidence="2 3">AM16-11</strain>
    </source>
</reference>
<accession>A0A414ZQ78</accession>
<comment type="caution">
    <text evidence="2">The sequence shown here is derived from an EMBL/GenBank/DDBJ whole genome shotgun (WGS) entry which is preliminary data.</text>
</comment>
<dbReference type="InterPro" id="IPR042095">
    <property type="entry name" value="SUMF_sf"/>
</dbReference>
<dbReference type="RefSeq" id="WP_118257017.1">
    <property type="nucleotide sequence ID" value="NZ_QRKN01000001.1"/>
</dbReference>
<feature type="domain" description="Sulfatase-modifying factor enzyme-like" evidence="1">
    <location>
        <begin position="66"/>
        <end position="166"/>
    </location>
</feature>
<protein>
    <recommendedName>
        <fullName evidence="1">Sulfatase-modifying factor enzyme-like domain-containing protein</fullName>
    </recommendedName>
</protein>